<evidence type="ECO:0000313" key="2">
    <source>
        <dbReference type="EMBL" id="OOV86629.1"/>
    </source>
</evidence>
<dbReference type="STRING" id="966.BTA35_0212105"/>
<dbReference type="Gene3D" id="2.60.40.4070">
    <property type="match status" value="1"/>
</dbReference>
<accession>A0A1T1H9T2</accession>
<dbReference type="Proteomes" id="UP000190064">
    <property type="component" value="Unassembled WGS sequence"/>
</dbReference>
<reference evidence="2" key="1">
    <citation type="submission" date="2017-02" db="EMBL/GenBank/DDBJ databases">
        <title>Draft Genome Sequence of the Salt Water Bacterium Oceanospirillum linum ATCC 11336.</title>
        <authorList>
            <person name="Trachtenberg A.M."/>
            <person name="Carney J.G."/>
            <person name="Linnane J.D."/>
            <person name="Rheaume B.A."/>
            <person name="Pitts N.L."/>
            <person name="Mykles D.L."/>
            <person name="Maclea K.S."/>
        </authorList>
    </citation>
    <scope>NUCLEOTIDE SEQUENCE [LARGE SCALE GENOMIC DNA]</scope>
    <source>
        <strain evidence="2">ATCC 11336</strain>
    </source>
</reference>
<evidence type="ECO:0008006" key="4">
    <source>
        <dbReference type="Google" id="ProtNLM"/>
    </source>
</evidence>
<keyword evidence="1" id="KW-0732">Signal</keyword>
<name>A0A1T1H9T2_OCELI</name>
<sequence length="178" mass="19672">MMNQGASLRGLMRVPAGFAAGVCLLVALVQPVQAQEDALQISFSLPEIKTGQYQRPYTAVWIETSRGKAVKTLAVWHGDKKWLKDLRRWWRKTGRYQEGDIDGATGATRGPGDYQLVWDGTDSKGNAVAPGEYQLVLEASREHGSRSLMKQKFTLPDSSTHYRVKAGKELGAVDVIQP</sequence>
<proteinExistence type="predicted"/>
<keyword evidence="3" id="KW-1185">Reference proteome</keyword>
<protein>
    <recommendedName>
        <fullName evidence="4">DUF2271 domain-containing protein</fullName>
    </recommendedName>
</protein>
<evidence type="ECO:0000313" key="3">
    <source>
        <dbReference type="Proteomes" id="UP000190064"/>
    </source>
</evidence>
<feature type="signal peptide" evidence="1">
    <location>
        <begin position="1"/>
        <end position="34"/>
    </location>
</feature>
<evidence type="ECO:0000256" key="1">
    <source>
        <dbReference type="SAM" id="SignalP"/>
    </source>
</evidence>
<comment type="caution">
    <text evidence="2">The sequence shown here is derived from an EMBL/GenBank/DDBJ whole genome shotgun (WGS) entry which is preliminary data.</text>
</comment>
<dbReference type="Pfam" id="PF10029">
    <property type="entry name" value="DUF2271"/>
    <property type="match status" value="1"/>
</dbReference>
<dbReference type="InterPro" id="IPR014469">
    <property type="entry name" value="DUF2271"/>
</dbReference>
<feature type="chain" id="PRO_5010562655" description="DUF2271 domain-containing protein" evidence="1">
    <location>
        <begin position="35"/>
        <end position="178"/>
    </location>
</feature>
<organism evidence="2 3">
    <name type="scientific">Oceanospirillum linum</name>
    <dbReference type="NCBI Taxonomy" id="966"/>
    <lineage>
        <taxon>Bacteria</taxon>
        <taxon>Pseudomonadati</taxon>
        <taxon>Pseudomonadota</taxon>
        <taxon>Gammaproteobacteria</taxon>
        <taxon>Oceanospirillales</taxon>
        <taxon>Oceanospirillaceae</taxon>
        <taxon>Oceanospirillum</taxon>
    </lineage>
</organism>
<dbReference type="EMBL" id="MTSD02000005">
    <property type="protein sequence ID" value="OOV86629.1"/>
    <property type="molecule type" value="Genomic_DNA"/>
</dbReference>
<dbReference type="AlphaFoldDB" id="A0A1T1H9T2"/>
<gene>
    <name evidence="2" type="ORF">BTA35_0212105</name>
</gene>
<dbReference type="RefSeq" id="WP_103989731.1">
    <property type="nucleotide sequence ID" value="NZ_FXTS01000006.1"/>
</dbReference>
<dbReference type="PIRSF" id="PIRSF014995">
    <property type="entry name" value="UCP014995"/>
    <property type="match status" value="1"/>
</dbReference>